<name>A0A9N9E823_9GLOM</name>
<keyword evidence="12" id="KW-1185">Reference proteome</keyword>
<protein>
    <recommendedName>
        <fullName evidence="8">Large ribosomal subunit protein bL27m</fullName>
    </recommendedName>
</protein>
<evidence type="ECO:0000256" key="7">
    <source>
        <dbReference type="ARBA" id="ARBA00023274"/>
    </source>
</evidence>
<keyword evidence="4" id="KW-0689">Ribosomal protein</keyword>
<keyword evidence="5 9" id="KW-1133">Transmembrane helix</keyword>
<gene>
    <name evidence="11" type="ORF">ALEPTO_LOCUS10516</name>
</gene>
<evidence type="ECO:0000313" key="11">
    <source>
        <dbReference type="EMBL" id="CAG8668085.1"/>
    </source>
</evidence>
<proteinExistence type="inferred from homology"/>
<keyword evidence="3 9" id="KW-0812">Transmembrane</keyword>
<feature type="domain" description="Peptidase M50" evidence="10">
    <location>
        <begin position="81"/>
        <end position="156"/>
    </location>
</feature>
<dbReference type="PANTHER" id="PTHR15893:SF0">
    <property type="entry name" value="LARGE RIBOSOMAL SUBUNIT PROTEIN BL27M"/>
    <property type="match status" value="1"/>
</dbReference>
<dbReference type="InterPro" id="IPR008915">
    <property type="entry name" value="Peptidase_M50"/>
</dbReference>
<comment type="caution">
    <text evidence="11">The sequence shown here is derived from an EMBL/GenBank/DDBJ whole genome shotgun (WGS) entry which is preliminary data.</text>
</comment>
<dbReference type="InterPro" id="IPR001684">
    <property type="entry name" value="Ribosomal_bL27"/>
</dbReference>
<dbReference type="GO" id="GO:0006412">
    <property type="term" value="P:translation"/>
    <property type="evidence" value="ECO:0007669"/>
    <property type="project" value="InterPro"/>
</dbReference>
<keyword evidence="6 9" id="KW-0472">Membrane</keyword>
<dbReference type="GO" id="GO:1990904">
    <property type="term" value="C:ribonucleoprotein complex"/>
    <property type="evidence" value="ECO:0007669"/>
    <property type="project" value="UniProtKB-KW"/>
</dbReference>
<dbReference type="Gene3D" id="2.40.50.100">
    <property type="match status" value="1"/>
</dbReference>
<dbReference type="AlphaFoldDB" id="A0A9N9E823"/>
<sequence length="156" mass="16981">MSIFQLDLQFFAQKKGGGSAATNCSHDSVSKRRGIKKHDGEKVKAGMILFRQLGSKVKAGPNVEGIELSPPSYHPLNKSNGHAFTAWSFKNSVSEISVGIGPKLFSFNLGEANTIFNIFPLAGYTRHPASFGSNKVRLVVLAMGILTQFAFLFLVY</sequence>
<evidence type="ECO:0000256" key="8">
    <source>
        <dbReference type="ARBA" id="ARBA00035267"/>
    </source>
</evidence>
<evidence type="ECO:0000256" key="9">
    <source>
        <dbReference type="SAM" id="Phobius"/>
    </source>
</evidence>
<dbReference type="PANTHER" id="PTHR15893">
    <property type="entry name" value="RIBOSOMAL PROTEIN L27"/>
    <property type="match status" value="1"/>
</dbReference>
<comment type="subcellular location">
    <subcellularLocation>
        <location evidence="1">Membrane</location>
        <topology evidence="1">Multi-pass membrane protein</topology>
    </subcellularLocation>
</comment>
<dbReference type="Pfam" id="PF01016">
    <property type="entry name" value="Ribosomal_L27"/>
    <property type="match status" value="1"/>
</dbReference>
<accession>A0A9N9E823</accession>
<dbReference type="PRINTS" id="PR00063">
    <property type="entry name" value="RIBOSOMALL27"/>
</dbReference>
<keyword evidence="7" id="KW-0687">Ribonucleoprotein</keyword>
<comment type="similarity">
    <text evidence="2">Belongs to the bacterial ribosomal protein bL27 family.</text>
</comment>
<dbReference type="SUPFAM" id="SSF110324">
    <property type="entry name" value="Ribosomal L27 protein-like"/>
    <property type="match status" value="1"/>
</dbReference>
<dbReference type="Proteomes" id="UP000789508">
    <property type="component" value="Unassembled WGS sequence"/>
</dbReference>
<evidence type="ECO:0000256" key="3">
    <source>
        <dbReference type="ARBA" id="ARBA00022692"/>
    </source>
</evidence>
<dbReference type="GO" id="GO:0016020">
    <property type="term" value="C:membrane"/>
    <property type="evidence" value="ECO:0007669"/>
    <property type="project" value="UniProtKB-SubCell"/>
</dbReference>
<evidence type="ECO:0000256" key="5">
    <source>
        <dbReference type="ARBA" id="ARBA00022989"/>
    </source>
</evidence>
<dbReference type="GO" id="GO:0005840">
    <property type="term" value="C:ribosome"/>
    <property type="evidence" value="ECO:0007669"/>
    <property type="project" value="UniProtKB-KW"/>
</dbReference>
<evidence type="ECO:0000313" key="12">
    <source>
        <dbReference type="Proteomes" id="UP000789508"/>
    </source>
</evidence>
<evidence type="ECO:0000256" key="4">
    <source>
        <dbReference type="ARBA" id="ARBA00022980"/>
    </source>
</evidence>
<evidence type="ECO:0000256" key="2">
    <source>
        <dbReference type="ARBA" id="ARBA00010797"/>
    </source>
</evidence>
<organism evidence="11 12">
    <name type="scientific">Ambispora leptoticha</name>
    <dbReference type="NCBI Taxonomy" id="144679"/>
    <lineage>
        <taxon>Eukaryota</taxon>
        <taxon>Fungi</taxon>
        <taxon>Fungi incertae sedis</taxon>
        <taxon>Mucoromycota</taxon>
        <taxon>Glomeromycotina</taxon>
        <taxon>Glomeromycetes</taxon>
        <taxon>Archaeosporales</taxon>
        <taxon>Ambisporaceae</taxon>
        <taxon>Ambispora</taxon>
    </lineage>
</organism>
<dbReference type="GO" id="GO:0003735">
    <property type="term" value="F:structural constituent of ribosome"/>
    <property type="evidence" value="ECO:0007669"/>
    <property type="project" value="InterPro"/>
</dbReference>
<reference evidence="11" key="1">
    <citation type="submission" date="2021-06" db="EMBL/GenBank/DDBJ databases">
        <authorList>
            <person name="Kallberg Y."/>
            <person name="Tangrot J."/>
            <person name="Rosling A."/>
        </authorList>
    </citation>
    <scope>NUCLEOTIDE SEQUENCE</scope>
    <source>
        <strain evidence="11">FL130A</strain>
    </source>
</reference>
<dbReference type="EMBL" id="CAJVPS010011942">
    <property type="protein sequence ID" value="CAG8668085.1"/>
    <property type="molecule type" value="Genomic_DNA"/>
</dbReference>
<dbReference type="GO" id="GO:0006508">
    <property type="term" value="P:proteolysis"/>
    <property type="evidence" value="ECO:0007669"/>
    <property type="project" value="InterPro"/>
</dbReference>
<evidence type="ECO:0000256" key="6">
    <source>
        <dbReference type="ARBA" id="ARBA00023136"/>
    </source>
</evidence>
<dbReference type="Pfam" id="PF02163">
    <property type="entry name" value="Peptidase_M50"/>
    <property type="match status" value="1"/>
</dbReference>
<feature type="transmembrane region" description="Helical" evidence="9">
    <location>
        <begin position="136"/>
        <end position="155"/>
    </location>
</feature>
<evidence type="ECO:0000259" key="10">
    <source>
        <dbReference type="Pfam" id="PF02163"/>
    </source>
</evidence>
<evidence type="ECO:0000256" key="1">
    <source>
        <dbReference type="ARBA" id="ARBA00004141"/>
    </source>
</evidence>